<evidence type="ECO:0000256" key="4">
    <source>
        <dbReference type="ARBA" id="ARBA00023136"/>
    </source>
</evidence>
<evidence type="ECO:0000256" key="3">
    <source>
        <dbReference type="ARBA" id="ARBA00022989"/>
    </source>
</evidence>
<reference evidence="7" key="1">
    <citation type="submission" date="2020-04" db="EMBL/GenBank/DDBJ databases">
        <authorList>
            <person name="Neveu A P."/>
        </authorList>
    </citation>
    <scope>NUCLEOTIDE SEQUENCE</scope>
    <source>
        <tissue evidence="7">Whole embryo</tissue>
    </source>
</reference>
<organism evidence="7">
    <name type="scientific">Phallusia mammillata</name>
    <dbReference type="NCBI Taxonomy" id="59560"/>
    <lineage>
        <taxon>Eukaryota</taxon>
        <taxon>Metazoa</taxon>
        <taxon>Chordata</taxon>
        <taxon>Tunicata</taxon>
        <taxon>Ascidiacea</taxon>
        <taxon>Phlebobranchia</taxon>
        <taxon>Ascidiidae</taxon>
        <taxon>Phallusia</taxon>
    </lineage>
</organism>
<dbReference type="CDD" id="cd17317">
    <property type="entry name" value="MFS_SLC22"/>
    <property type="match status" value="1"/>
</dbReference>
<dbReference type="Pfam" id="PF00083">
    <property type="entry name" value="Sugar_tr"/>
    <property type="match status" value="1"/>
</dbReference>
<feature type="transmembrane region" description="Helical" evidence="5">
    <location>
        <begin position="149"/>
        <end position="171"/>
    </location>
</feature>
<dbReference type="PROSITE" id="PS50850">
    <property type="entry name" value="MFS"/>
    <property type="match status" value="1"/>
</dbReference>
<comment type="subcellular location">
    <subcellularLocation>
        <location evidence="1">Membrane</location>
        <topology evidence="1">Multi-pass membrane protein</topology>
    </subcellularLocation>
</comment>
<feature type="transmembrane region" description="Helical" evidence="5">
    <location>
        <begin position="447"/>
        <end position="467"/>
    </location>
</feature>
<dbReference type="AlphaFoldDB" id="A0A6F9DRS7"/>
<dbReference type="PROSITE" id="PS00216">
    <property type="entry name" value="SUGAR_TRANSPORT_1"/>
    <property type="match status" value="1"/>
</dbReference>
<name>A0A6F9DRS7_9ASCI</name>
<feature type="transmembrane region" description="Helical" evidence="5">
    <location>
        <begin position="329"/>
        <end position="350"/>
    </location>
</feature>
<evidence type="ECO:0000256" key="5">
    <source>
        <dbReference type="SAM" id="Phobius"/>
    </source>
</evidence>
<protein>
    <submittedName>
        <fullName evidence="7">Solute carrier family 22 member 5-like</fullName>
    </submittedName>
</protein>
<feature type="transmembrane region" description="Helical" evidence="5">
    <location>
        <begin position="357"/>
        <end position="377"/>
    </location>
</feature>
<dbReference type="GO" id="GO:0022857">
    <property type="term" value="F:transmembrane transporter activity"/>
    <property type="evidence" value="ECO:0007669"/>
    <property type="project" value="InterPro"/>
</dbReference>
<dbReference type="SUPFAM" id="SSF103473">
    <property type="entry name" value="MFS general substrate transporter"/>
    <property type="match status" value="1"/>
</dbReference>
<keyword evidence="4 5" id="KW-0472">Membrane</keyword>
<feature type="transmembrane region" description="Helical" evidence="5">
    <location>
        <begin position="183"/>
        <end position="205"/>
    </location>
</feature>
<dbReference type="Gene3D" id="1.20.1250.20">
    <property type="entry name" value="MFS general substrate transporter like domains"/>
    <property type="match status" value="1"/>
</dbReference>
<feature type="transmembrane region" description="Helical" evidence="5">
    <location>
        <begin position="418"/>
        <end position="441"/>
    </location>
</feature>
<proteinExistence type="evidence at transcript level"/>
<dbReference type="GO" id="GO:0016020">
    <property type="term" value="C:membrane"/>
    <property type="evidence" value="ECO:0007669"/>
    <property type="project" value="UniProtKB-SubCell"/>
</dbReference>
<evidence type="ECO:0000256" key="1">
    <source>
        <dbReference type="ARBA" id="ARBA00004141"/>
    </source>
</evidence>
<dbReference type="InterPro" id="IPR005828">
    <property type="entry name" value="MFS_sugar_transport-like"/>
</dbReference>
<feature type="transmembrane region" description="Helical" evidence="5">
    <location>
        <begin position="301"/>
        <end position="317"/>
    </location>
</feature>
<evidence type="ECO:0000259" key="6">
    <source>
        <dbReference type="PROSITE" id="PS50850"/>
    </source>
</evidence>
<feature type="transmembrane region" description="Helical" evidence="5">
    <location>
        <begin position="211"/>
        <end position="230"/>
    </location>
</feature>
<keyword evidence="3 5" id="KW-1133">Transmembrane helix</keyword>
<keyword evidence="2 5" id="KW-0812">Transmembrane</keyword>
<dbReference type="InterPro" id="IPR005829">
    <property type="entry name" value="Sugar_transporter_CS"/>
</dbReference>
<gene>
    <name evidence="7" type="primary">Slc22a5-002</name>
</gene>
<feature type="domain" description="Major facilitator superfamily (MFS) profile" evidence="6">
    <location>
        <begin position="17"/>
        <end position="471"/>
    </location>
</feature>
<evidence type="ECO:0000313" key="7">
    <source>
        <dbReference type="EMBL" id="CAB3266157.1"/>
    </source>
</evidence>
<sequence>MTVFTQETPPYFCNDSLINIDLGNNSLSNLSRSIITIDVDNKMEQLDVCHRSSLQVTNRTEGNLTTSLCDGGWMFQTDKRTVTTEWKLVCDKAWIKPVITSVYLCGLLFGSVPSGILSDRFGRRPLFLWATLVQFVSIFLAGFSVNVEMYAAMMFIMGVSGLINYQVAVLMASEITGPDYRALLTLATNLAYSLGYMILPLFAFLLPDWRWFMKVFGLTGILYIPVYWLFPESPRWLLRQENKDEAIRMIRHIAKVNKMPIVKEISFMEPLNENDKDKEIKGENHFTYLDLFRTAAMRKRTLILCLAWMCVGAVYYAIGLNTSDLEGNLYVNCFISAAVEIPAYVLGTYICEKLGRIPSMAVCFTLGGITYGIVPLLRIFNETLALVSAMISKLLITGLFMLVYMYTCEVYPTLLRHMGVGACSTVCRLGSMLVPYLIFAGNQIHHTIPYAVIGIFSIFVGFLCLLLPETKGRPVPGTMEEALQFKRAAYCTTRKGGSQNIEL</sequence>
<dbReference type="EMBL" id="LR790295">
    <property type="protein sequence ID" value="CAB3266157.1"/>
    <property type="molecule type" value="mRNA"/>
</dbReference>
<accession>A0A6F9DRS7</accession>
<feature type="transmembrane region" description="Helical" evidence="5">
    <location>
        <begin position="126"/>
        <end position="143"/>
    </location>
</feature>
<dbReference type="PANTHER" id="PTHR24064">
    <property type="entry name" value="SOLUTE CARRIER FAMILY 22 MEMBER"/>
    <property type="match status" value="1"/>
</dbReference>
<dbReference type="InterPro" id="IPR036259">
    <property type="entry name" value="MFS_trans_sf"/>
</dbReference>
<dbReference type="InterPro" id="IPR020846">
    <property type="entry name" value="MFS_dom"/>
</dbReference>
<evidence type="ECO:0000256" key="2">
    <source>
        <dbReference type="ARBA" id="ARBA00022692"/>
    </source>
</evidence>
<feature type="transmembrane region" description="Helical" evidence="5">
    <location>
        <begin position="383"/>
        <end position="406"/>
    </location>
</feature>